<dbReference type="RefSeq" id="YP_009042782.1">
    <property type="nucleotide sequence ID" value="NC_024358.1"/>
</dbReference>
<reference evidence="1 2" key="1">
    <citation type="journal article" date="2015" name="Virus Res.">
        <title>Unraveling the genome structure of cyanobacterial podovirus A-4L with long direct terminal repeats.</title>
        <authorList>
            <person name="Ou T."/>
            <person name="Liao X.Y."/>
            <person name="Gao X.C."/>
            <person name="Xu X.D."/>
            <person name="Zhang Q.Y."/>
        </authorList>
    </citation>
    <scope>NUCLEOTIDE SEQUENCE [LARGE SCALE GENOMIC DNA]</scope>
</reference>
<evidence type="ECO:0000313" key="2">
    <source>
        <dbReference type="Proteomes" id="UP000027000"/>
    </source>
</evidence>
<accession>A0A059PY21</accession>
<gene>
    <name evidence="1" type="ORF">A4L_12</name>
</gene>
<proteinExistence type="predicted"/>
<sequence length="174" mass="21041">MSRREISNEYWVLLVNWMSKLTRKYFKNKQEAKHNDRLVELVTLFIEYSRLPEFDMKSGAWLMSRWSFILPDVLFWLWLESKGISIDQPLSELFKPSGLVAKLRQIETIKAEMTRLGLVINQRTILNHWLQKQTSTPTPETMFNWYWTLEKYSSVWCSKRQYEHLFTREEIINA</sequence>
<evidence type="ECO:0000313" key="1">
    <source>
        <dbReference type="EMBL" id="AGR48539.1"/>
    </source>
</evidence>
<dbReference type="EMBL" id="KF356198">
    <property type="protein sequence ID" value="AGR48539.1"/>
    <property type="molecule type" value="Genomic_DNA"/>
</dbReference>
<dbReference type="Proteomes" id="UP000027000">
    <property type="component" value="Segment"/>
</dbReference>
<organism evidence="1 2">
    <name type="scientific">Anabaena phage A-4L</name>
    <dbReference type="NCBI Taxonomy" id="1357732"/>
    <lineage>
        <taxon>Viruses</taxon>
        <taxon>Duplodnaviria</taxon>
        <taxon>Heunggongvirae</taxon>
        <taxon>Uroviricota</taxon>
        <taxon>Caudoviricetes</taxon>
        <taxon>Saffermanviridae</taxon>
        <taxon>Kozyakovvirus</taxon>
        <taxon>Kozyakovvirus A4L</taxon>
    </lineage>
</organism>
<protein>
    <submittedName>
        <fullName evidence="1">Uncharacterized protein</fullName>
    </submittedName>
</protein>
<keyword evidence="2" id="KW-1185">Reference proteome</keyword>
<dbReference type="KEGG" id="vg:19686303"/>
<dbReference type="SMR" id="A0A059PY21"/>
<name>A0A059PY21_9CAUD</name>
<dbReference type="GeneID" id="19686303"/>